<reference evidence="1 2" key="1">
    <citation type="submission" date="2018-07" db="EMBL/GenBank/DDBJ databases">
        <title>Lottiidibacillus patelloidae gen. nov., sp. nov., isolated from the intestinal tract of a marine limpet and the reclassification of B. taeanensis BH030017T, B. algicola KMM 3737T and B. hwajinpoensis SW-72T as genus Lottiidibacillus.</title>
        <authorList>
            <person name="Liu R."/>
            <person name="Huang Z."/>
        </authorList>
    </citation>
    <scope>NUCLEOTIDE SEQUENCE [LARGE SCALE GENOMIC DNA]</scope>
    <source>
        <strain evidence="1 2">BH030017</strain>
    </source>
</reference>
<dbReference type="Pfam" id="PF01547">
    <property type="entry name" value="SBP_bac_1"/>
    <property type="match status" value="1"/>
</dbReference>
<protein>
    <submittedName>
        <fullName evidence="1">Sugar ABC transporter</fullName>
    </submittedName>
</protein>
<gene>
    <name evidence="1" type="ORF">DS031_09475</name>
</gene>
<proteinExistence type="predicted"/>
<sequence>MMKKFVSLLLMLTLLIAGCGKNESADSNSEDAKTLTLWSVETEDKEVVEKAVEEFNNTHADLKINAEFFDDESLKTKMKVAIAGNKLPDLFTYWSGDTFQTLVETGLVGDITEQINEDEELKSNVLPGGFESFSFNEKTYGIPLGISAVSLWYNKEIFEENGLTPPSTYTELLEVVDQLNENNITPITVAGKDRWPILHWYSYLAQRIGGTEPFEKAKNGEIDFTEESFVEAGEKLKELAVNKKGFVNGFLGLDYAAAEALFLNGRAAMYLQGEWALQAFVKNKEFAEKVGFVSFPTVEGGKGNKDIYHGGFGIGMAISANADQEAAFEALKFLTSAEQRMGIYETGDISPMKNVELDQSKMNPLVYEYSNYINNNVEGFFGYYDQNLDSKRADQFLNTSSAIVAKPDIDVKKELSKIVK</sequence>
<evidence type="ECO:0000313" key="2">
    <source>
        <dbReference type="Proteomes" id="UP000253314"/>
    </source>
</evidence>
<keyword evidence="2" id="KW-1185">Reference proteome</keyword>
<dbReference type="AlphaFoldDB" id="A0A366Y023"/>
<name>A0A366Y023_9BACI</name>
<dbReference type="PROSITE" id="PS51257">
    <property type="entry name" value="PROKAR_LIPOPROTEIN"/>
    <property type="match status" value="1"/>
</dbReference>
<evidence type="ECO:0000313" key="1">
    <source>
        <dbReference type="EMBL" id="RBW69753.1"/>
    </source>
</evidence>
<comment type="caution">
    <text evidence="1">The sequence shown here is derived from an EMBL/GenBank/DDBJ whole genome shotgun (WGS) entry which is preliminary data.</text>
</comment>
<dbReference type="EMBL" id="QOCW01000008">
    <property type="protein sequence ID" value="RBW69753.1"/>
    <property type="molecule type" value="Genomic_DNA"/>
</dbReference>
<dbReference type="InterPro" id="IPR050490">
    <property type="entry name" value="Bact_solute-bd_prot1"/>
</dbReference>
<dbReference type="OrthoDB" id="9798191at2"/>
<dbReference type="Proteomes" id="UP000253314">
    <property type="component" value="Unassembled WGS sequence"/>
</dbReference>
<accession>A0A366Y023</accession>
<dbReference type="PANTHER" id="PTHR43649">
    <property type="entry name" value="ARABINOSE-BINDING PROTEIN-RELATED"/>
    <property type="match status" value="1"/>
</dbReference>
<dbReference type="PANTHER" id="PTHR43649:SF14">
    <property type="entry name" value="BLR3389 PROTEIN"/>
    <property type="match status" value="1"/>
</dbReference>
<dbReference type="Gene3D" id="3.40.190.10">
    <property type="entry name" value="Periplasmic binding protein-like II"/>
    <property type="match status" value="2"/>
</dbReference>
<dbReference type="SUPFAM" id="SSF53850">
    <property type="entry name" value="Periplasmic binding protein-like II"/>
    <property type="match status" value="1"/>
</dbReference>
<organism evidence="1 2">
    <name type="scientific">Bacillus taeanensis</name>
    <dbReference type="NCBI Taxonomy" id="273032"/>
    <lineage>
        <taxon>Bacteria</taxon>
        <taxon>Bacillati</taxon>
        <taxon>Bacillota</taxon>
        <taxon>Bacilli</taxon>
        <taxon>Bacillales</taxon>
        <taxon>Bacillaceae</taxon>
        <taxon>Bacillus</taxon>
    </lineage>
</organism>
<dbReference type="InterPro" id="IPR006059">
    <property type="entry name" value="SBP"/>
</dbReference>